<keyword evidence="3 4" id="KW-0732">Signal</keyword>
<dbReference type="Proteomes" id="UP000007564">
    <property type="component" value="Chromosome"/>
</dbReference>
<evidence type="ECO:0000256" key="2">
    <source>
        <dbReference type="ARBA" id="ARBA00022448"/>
    </source>
</evidence>
<sequence length="335" mass="36513">MKLKMLAAACAAAAVSLLAPAPAAQAQGKPAKVLKLAHGATENQAVGMAFLKFAELVKEKSGGTLAIETHLAGSLYNERTSIEAVLNGAVDMGGGSNANWGAFTRTLIFMDLPYVFKNEEAFEKAMAGQVGEEIRQRFERDGFKLLMLLNNGGFRHVVNTKKQLKVPGDLAGLKIRTTASPVEIAMFKNWGAIPTSVDWAEVYNALSSGVVDGEFVMPTWLATAKHYEVLKYATANDAVIGVQTLVMRKDRFAKLPAESQKAILEASREAEAYGNRIDHDMAAKALAYAESQGVKVYHPSAEEMTQWRTTGQQIWKQFEGQLDKTLFQQVLDAQK</sequence>
<evidence type="ECO:0000313" key="6">
    <source>
        <dbReference type="Proteomes" id="UP000007564"/>
    </source>
</evidence>
<dbReference type="CDD" id="cd13603">
    <property type="entry name" value="PBP2_TRAP_Siap_TeaA_like"/>
    <property type="match status" value="1"/>
</dbReference>
<dbReference type="InterPro" id="IPR004682">
    <property type="entry name" value="TRAP_DctP"/>
</dbReference>
<dbReference type="PANTHER" id="PTHR33376:SF7">
    <property type="entry name" value="C4-DICARBOXYLATE-BINDING PROTEIN DCTB"/>
    <property type="match status" value="1"/>
</dbReference>
<protein>
    <submittedName>
        <fullName evidence="5">Putative solute-binding protein</fullName>
    </submittedName>
</protein>
<dbReference type="OrthoDB" id="8690069at2"/>
<reference evidence="5 6" key="1">
    <citation type="journal article" date="2012" name="BMC Genomics">
        <title>Comparative genomics of the classical Bordetella subspecies: the evolution and exchange of virulence-associated diversity amongst closely related pathogens.</title>
        <authorList>
            <person name="Park J."/>
            <person name="Zhang Y."/>
            <person name="Buboltz A.M."/>
            <person name="Zhang X."/>
            <person name="Schuster S.C."/>
            <person name="Ahuja U."/>
            <person name="Liu M."/>
            <person name="Miller J.F."/>
            <person name="Sebaihia M."/>
            <person name="Bentley S.D."/>
            <person name="Parkhill J."/>
            <person name="Harvill E.T."/>
        </authorList>
    </citation>
    <scope>NUCLEOTIDE SEQUENCE [LARGE SCALE GENOMIC DNA]</scope>
    <source>
        <strain evidence="5 6">253</strain>
    </source>
</reference>
<dbReference type="GO" id="GO:0055085">
    <property type="term" value="P:transmembrane transport"/>
    <property type="evidence" value="ECO:0007669"/>
    <property type="project" value="InterPro"/>
</dbReference>
<organism evidence="5 6">
    <name type="scientific">Bordetella bronchiseptica 253</name>
    <dbReference type="NCBI Taxonomy" id="568707"/>
    <lineage>
        <taxon>Bacteria</taxon>
        <taxon>Pseudomonadati</taxon>
        <taxon>Pseudomonadota</taxon>
        <taxon>Betaproteobacteria</taxon>
        <taxon>Burkholderiales</taxon>
        <taxon>Alcaligenaceae</taxon>
        <taxon>Bordetella</taxon>
    </lineage>
</organism>
<gene>
    <name evidence="5" type="ORF">BN112_1879</name>
</gene>
<keyword evidence="2" id="KW-0813">Transport</keyword>
<dbReference type="InterPro" id="IPR038404">
    <property type="entry name" value="TRAP_DctP_sf"/>
</dbReference>
<feature type="chain" id="PRO_5002200488" evidence="4">
    <location>
        <begin position="27"/>
        <end position="335"/>
    </location>
</feature>
<dbReference type="InterPro" id="IPR018389">
    <property type="entry name" value="DctP_fam"/>
</dbReference>
<accession>A0A0C6P6B5</accession>
<dbReference type="AlphaFoldDB" id="A0A0C6P6B5"/>
<dbReference type="Gene3D" id="3.40.190.170">
    <property type="entry name" value="Bacterial extracellular solute-binding protein, family 7"/>
    <property type="match status" value="1"/>
</dbReference>
<dbReference type="NCBIfam" id="NF037995">
    <property type="entry name" value="TRAP_S1"/>
    <property type="match status" value="1"/>
</dbReference>
<dbReference type="PANTHER" id="PTHR33376">
    <property type="match status" value="1"/>
</dbReference>
<evidence type="ECO:0000256" key="3">
    <source>
        <dbReference type="ARBA" id="ARBA00022729"/>
    </source>
</evidence>
<comment type="similarity">
    <text evidence="1">Belongs to the bacterial solute-binding protein 7 family.</text>
</comment>
<evidence type="ECO:0000256" key="1">
    <source>
        <dbReference type="ARBA" id="ARBA00009023"/>
    </source>
</evidence>
<dbReference type="PIRSF" id="PIRSF006470">
    <property type="entry name" value="DctB"/>
    <property type="match status" value="1"/>
</dbReference>
<evidence type="ECO:0000256" key="4">
    <source>
        <dbReference type="SAM" id="SignalP"/>
    </source>
</evidence>
<dbReference type="EMBL" id="HE965806">
    <property type="protein sequence ID" value="CCJ53796.1"/>
    <property type="molecule type" value="Genomic_DNA"/>
</dbReference>
<dbReference type="RefSeq" id="WP_015064210.1">
    <property type="nucleotide sequence ID" value="NC_019382.1"/>
</dbReference>
<dbReference type="HOGENOM" id="CLU_036176_1_0_4"/>
<evidence type="ECO:0000313" key="5">
    <source>
        <dbReference type="EMBL" id="CCJ53796.1"/>
    </source>
</evidence>
<feature type="signal peptide" evidence="4">
    <location>
        <begin position="1"/>
        <end position="26"/>
    </location>
</feature>
<dbReference type="KEGG" id="bbh:BN112_1879"/>
<proteinExistence type="inferred from homology"/>
<dbReference type="NCBIfam" id="TIGR00787">
    <property type="entry name" value="dctP"/>
    <property type="match status" value="1"/>
</dbReference>
<name>A0A0C6P6B5_BORBO</name>
<dbReference type="Pfam" id="PF03480">
    <property type="entry name" value="DctP"/>
    <property type="match status" value="1"/>
</dbReference>
<dbReference type="GO" id="GO:0030288">
    <property type="term" value="C:outer membrane-bounded periplasmic space"/>
    <property type="evidence" value="ECO:0007669"/>
    <property type="project" value="InterPro"/>
</dbReference>